<dbReference type="Proteomes" id="UP001139347">
    <property type="component" value="Unassembled WGS sequence"/>
</dbReference>
<organism evidence="1 2">
    <name type="scientific">Paenibacillus mangrovi</name>
    <dbReference type="NCBI Taxonomy" id="2931978"/>
    <lineage>
        <taxon>Bacteria</taxon>
        <taxon>Bacillati</taxon>
        <taxon>Bacillota</taxon>
        <taxon>Bacilli</taxon>
        <taxon>Bacillales</taxon>
        <taxon>Paenibacillaceae</taxon>
        <taxon>Paenibacillus</taxon>
    </lineage>
</organism>
<dbReference type="EMBL" id="JALIRP010000008">
    <property type="protein sequence ID" value="MCJ8014035.1"/>
    <property type="molecule type" value="Genomic_DNA"/>
</dbReference>
<proteinExistence type="predicted"/>
<evidence type="ECO:0000313" key="2">
    <source>
        <dbReference type="Proteomes" id="UP001139347"/>
    </source>
</evidence>
<sequence length="90" mass="10398">MNGEILVELDDLLQAERELSWLLGRIQADEQEARSLYQRLDDWTGLSAGVTRELVEAFFSGLAGRVRSIEQQKAELIRYVELMKQADQMR</sequence>
<evidence type="ECO:0000313" key="1">
    <source>
        <dbReference type="EMBL" id="MCJ8014035.1"/>
    </source>
</evidence>
<keyword evidence="2" id="KW-1185">Reference proteome</keyword>
<name>A0A9X1WUA9_9BACL</name>
<reference evidence="1" key="1">
    <citation type="submission" date="2022-04" db="EMBL/GenBank/DDBJ databases">
        <title>Paenibacillus mangrovi sp. nov., a novel endophytic bacterium isolated from bark of Kandelia candel.</title>
        <authorList>
            <person name="Tuo L."/>
        </authorList>
    </citation>
    <scope>NUCLEOTIDE SEQUENCE</scope>
    <source>
        <strain evidence="1">KQZ6P-2</strain>
    </source>
</reference>
<comment type="caution">
    <text evidence="1">The sequence shown here is derived from an EMBL/GenBank/DDBJ whole genome shotgun (WGS) entry which is preliminary data.</text>
</comment>
<gene>
    <name evidence="1" type="ORF">MUG84_20100</name>
</gene>
<dbReference type="AlphaFoldDB" id="A0A9X1WUA9"/>
<protein>
    <submittedName>
        <fullName evidence="1">Uncharacterized protein</fullName>
    </submittedName>
</protein>
<dbReference type="RefSeq" id="WP_244728153.1">
    <property type="nucleotide sequence ID" value="NZ_JALIRP010000008.1"/>
</dbReference>
<accession>A0A9X1WUA9</accession>